<protein>
    <recommendedName>
        <fullName evidence="2">Peptidase S74 domain-containing protein</fullName>
    </recommendedName>
</protein>
<dbReference type="Proteomes" id="UP001549749">
    <property type="component" value="Unassembled WGS sequence"/>
</dbReference>
<dbReference type="EMBL" id="JBEXAC010000001">
    <property type="protein sequence ID" value="MET6997339.1"/>
    <property type="molecule type" value="Genomic_DNA"/>
</dbReference>
<sequence>MASISRAALKAQFKSGAAPTPQDYFNLVDSTLVKRDDAFFGKWQPGVSYQPGDVVIYEKVLYICKATKADCPCTEDKQEQEPEQPEASNISFCSKLPPDQDKRWEPLKMEDDDWEIVKKDPPEKDYMYAKVTHRIGMGTSTPVARVHIQDEEAGSDFLFNAAGATTATFTLQQGNEGNTVYCTQQLLKDSIFVTNAAGFLFEQSRSGGEQAEQQIQEGETTIPMVYLTTQEDKVAVGVSTVTPQATVDIQATNSNRILLQPQQKTTTETISVYTTTTTTEEETATATYLATAAIKTAAVFTTNTAGGFYFRKGPDDLDGYLQQETPQPGTPESSGSLVAIRTDGKVGVGTEKPVANLEVTDNVSGRFLLSLQKANPAFSIINLRPAQNITYLAMGVDNDQSVFVTNADKGFVFRKGGPHGGRENETNINQGKAFLSVRPEGKVGIGPELSGDYELELYGNARMFSLYLYTDQKNISNWNSMESVLPKVKLLNPLIFNWDNSTTNCNEKESHAGFLAHELAEHFPELVKTHQKEDDGEQTKAIAYSNMVAVLTKAIQEQQSMIEELKKRVEKLEGKGSSNTKS</sequence>
<evidence type="ECO:0000313" key="3">
    <source>
        <dbReference type="EMBL" id="MET6997339.1"/>
    </source>
</evidence>
<keyword evidence="1" id="KW-0175">Coiled coil</keyword>
<dbReference type="PROSITE" id="PS51688">
    <property type="entry name" value="ICA"/>
    <property type="match status" value="1"/>
</dbReference>
<dbReference type="Pfam" id="PF13884">
    <property type="entry name" value="Peptidase_S74"/>
    <property type="match status" value="1"/>
</dbReference>
<comment type="caution">
    <text evidence="3">The sequence shown here is derived from an EMBL/GenBank/DDBJ whole genome shotgun (WGS) entry which is preliminary data.</text>
</comment>
<dbReference type="Gene3D" id="2.10.10.20">
    <property type="entry name" value="Carbohydrate-binding module superfamily 5/12"/>
    <property type="match status" value="1"/>
</dbReference>
<evidence type="ECO:0000313" key="4">
    <source>
        <dbReference type="Proteomes" id="UP001549749"/>
    </source>
</evidence>
<dbReference type="RefSeq" id="WP_354659977.1">
    <property type="nucleotide sequence ID" value="NZ_JBEXAC010000001.1"/>
</dbReference>
<evidence type="ECO:0000259" key="2">
    <source>
        <dbReference type="PROSITE" id="PS51688"/>
    </source>
</evidence>
<name>A0ABV2T5A7_9BACT</name>
<organism evidence="3 4">
    <name type="scientific">Chitinophaga defluvii</name>
    <dbReference type="NCBI Taxonomy" id="3163343"/>
    <lineage>
        <taxon>Bacteria</taxon>
        <taxon>Pseudomonadati</taxon>
        <taxon>Bacteroidota</taxon>
        <taxon>Chitinophagia</taxon>
        <taxon>Chitinophagales</taxon>
        <taxon>Chitinophagaceae</taxon>
        <taxon>Chitinophaga</taxon>
    </lineage>
</organism>
<proteinExistence type="predicted"/>
<reference evidence="3 4" key="1">
    <citation type="submission" date="2024-06" db="EMBL/GenBank/DDBJ databases">
        <title>Chitinophaga defluvii sp. nov., isolated from municipal sewage.</title>
        <authorList>
            <person name="Zhang L."/>
        </authorList>
    </citation>
    <scope>NUCLEOTIDE SEQUENCE [LARGE SCALE GENOMIC DNA]</scope>
    <source>
        <strain evidence="3 4">H8</strain>
    </source>
</reference>
<evidence type="ECO:0000256" key="1">
    <source>
        <dbReference type="SAM" id="Coils"/>
    </source>
</evidence>
<dbReference type="InterPro" id="IPR030392">
    <property type="entry name" value="S74_ICA"/>
</dbReference>
<gene>
    <name evidence="3" type="ORF">ABR189_08150</name>
</gene>
<keyword evidence="4" id="KW-1185">Reference proteome</keyword>
<feature type="coiled-coil region" evidence="1">
    <location>
        <begin position="548"/>
        <end position="575"/>
    </location>
</feature>
<feature type="domain" description="Peptidase S74" evidence="2">
    <location>
        <begin position="465"/>
        <end position="569"/>
    </location>
</feature>
<accession>A0ABV2T5A7</accession>